<keyword evidence="2" id="KW-0442">Lipid degradation</keyword>
<dbReference type="PANTHER" id="PTHR24138:SF10">
    <property type="entry name" value="PHOSPHOLIPASE A2"/>
    <property type="match status" value="1"/>
</dbReference>
<dbReference type="Proteomes" id="UP001400965">
    <property type="component" value="Unassembled WGS sequence"/>
</dbReference>
<keyword evidence="2" id="KW-0378">Hydrolase</keyword>
<dbReference type="Gene3D" id="3.40.1090.10">
    <property type="entry name" value="Cytosolic phospholipase A2 catalytic domain"/>
    <property type="match status" value="1"/>
</dbReference>
<evidence type="ECO:0000313" key="4">
    <source>
        <dbReference type="EMBL" id="GAA0860906.1"/>
    </source>
</evidence>
<feature type="active site" description="Proton acceptor" evidence="2">
    <location>
        <position position="171"/>
    </location>
</feature>
<dbReference type="SUPFAM" id="SSF52151">
    <property type="entry name" value="FabD/lysophospholipase-like"/>
    <property type="match status" value="1"/>
</dbReference>
<feature type="short sequence motif" description="GXSXG" evidence="2">
    <location>
        <begin position="46"/>
        <end position="50"/>
    </location>
</feature>
<feature type="short sequence motif" description="GXGXXG" evidence="2">
    <location>
        <begin position="15"/>
        <end position="20"/>
    </location>
</feature>
<dbReference type="EMBL" id="BAAACP010000001">
    <property type="protein sequence ID" value="GAA0860906.1"/>
    <property type="molecule type" value="Genomic_DNA"/>
</dbReference>
<dbReference type="InterPro" id="IPR016035">
    <property type="entry name" value="Acyl_Trfase/lysoPLipase"/>
</dbReference>
<evidence type="ECO:0000256" key="2">
    <source>
        <dbReference type="PROSITE-ProRule" id="PRU01161"/>
    </source>
</evidence>
<sequence>MFEGINSFNIMTFDGGGVRGALSIKLLSRLKDHYPMIIEKTSLIGGTSTGSFIAIGLAYGLSPMEIMNIYTGEGLEYIFSKSYPEIIMSKYNNKNLKEILLNIFPEDLTLKDLSKFVVIPTFYLGDKKNTWEPIFYSNIPGSSTENSRVIDVMLSSSAAPIYFPIYKNHIDGCIIANDPSLACLVHALDDGLARELKNIKLLSIGTGYTYNYLEVDNPNWGAINWILNKDPSHPIVALALEGNSKFSQSCTSKLLNENYIRLNPKIDIKIGLDDYKLVDKLVNIGENCDIESILSWIGEKWR</sequence>
<dbReference type="Pfam" id="PF01734">
    <property type="entry name" value="Patatin"/>
    <property type="match status" value="1"/>
</dbReference>
<dbReference type="PROSITE" id="PS51635">
    <property type="entry name" value="PNPLA"/>
    <property type="match status" value="1"/>
</dbReference>
<comment type="caution">
    <text evidence="2">Lacks conserved residue(s) required for the propagation of feature annotation.</text>
</comment>
<evidence type="ECO:0000256" key="1">
    <source>
        <dbReference type="ARBA" id="ARBA00023098"/>
    </source>
</evidence>
<evidence type="ECO:0000259" key="3">
    <source>
        <dbReference type="PROSITE" id="PS51635"/>
    </source>
</evidence>
<organism evidence="4 5">
    <name type="scientific">Paraclostridium tenue</name>
    <dbReference type="NCBI Taxonomy" id="1737"/>
    <lineage>
        <taxon>Bacteria</taxon>
        <taxon>Bacillati</taxon>
        <taxon>Bacillota</taxon>
        <taxon>Clostridia</taxon>
        <taxon>Peptostreptococcales</taxon>
        <taxon>Peptostreptococcaceae</taxon>
        <taxon>Paraclostridium</taxon>
    </lineage>
</organism>
<proteinExistence type="predicted"/>
<feature type="active site" description="Nucleophile" evidence="2">
    <location>
        <position position="48"/>
    </location>
</feature>
<dbReference type="InterPro" id="IPR047156">
    <property type="entry name" value="Teg/CotR/CapV-like"/>
</dbReference>
<keyword evidence="5" id="KW-1185">Reference proteome</keyword>
<gene>
    <name evidence="4" type="ORF">GCM10008917_00040</name>
</gene>
<reference evidence="5" key="1">
    <citation type="journal article" date="2019" name="Int. J. Syst. Evol. Microbiol.">
        <title>The Global Catalogue of Microorganisms (GCM) 10K type strain sequencing project: providing services to taxonomists for standard genome sequencing and annotation.</title>
        <authorList>
            <consortium name="The Broad Institute Genomics Platform"/>
            <consortium name="The Broad Institute Genome Sequencing Center for Infectious Disease"/>
            <person name="Wu L."/>
            <person name="Ma J."/>
        </authorList>
    </citation>
    <scope>NUCLEOTIDE SEQUENCE [LARGE SCALE GENOMIC DNA]</scope>
    <source>
        <strain evidence="5">JCM 6486</strain>
    </source>
</reference>
<evidence type="ECO:0000313" key="5">
    <source>
        <dbReference type="Proteomes" id="UP001400965"/>
    </source>
</evidence>
<protein>
    <submittedName>
        <fullName evidence="4">Patatin-like phospholipase family protein</fullName>
    </submittedName>
</protein>
<name>A0ABP3X835_9FIRM</name>
<comment type="caution">
    <text evidence="4">The sequence shown here is derived from an EMBL/GenBank/DDBJ whole genome shotgun (WGS) entry which is preliminary data.</text>
</comment>
<accession>A0ABP3X835</accession>
<feature type="domain" description="PNPLA" evidence="3">
    <location>
        <begin position="11"/>
        <end position="184"/>
    </location>
</feature>
<keyword evidence="1 2" id="KW-0443">Lipid metabolism</keyword>
<dbReference type="RefSeq" id="WP_346040866.1">
    <property type="nucleotide sequence ID" value="NZ_BAAACP010000001.1"/>
</dbReference>
<dbReference type="PANTHER" id="PTHR24138">
    <property type="entry name" value="INTRACELLLAR PHOSPHOLIPASE A FAMILY"/>
    <property type="match status" value="1"/>
</dbReference>
<dbReference type="InterPro" id="IPR002641">
    <property type="entry name" value="PNPLA_dom"/>
</dbReference>